<proteinExistence type="predicted"/>
<sequence length="110" mass="12580">MVKDGSKIRFREDKWLGSATMREQYPCLCNIARSKKKKCNSCRSAGHITAKSFTANESCRTQISSLEWIISNGQFIVKSHYQALMHIDIINSNKGVILKKENLAKRNMQD</sequence>
<organism evidence="1 2">
    <name type="scientific">Paspalum notatum var. saurae</name>
    <dbReference type="NCBI Taxonomy" id="547442"/>
    <lineage>
        <taxon>Eukaryota</taxon>
        <taxon>Viridiplantae</taxon>
        <taxon>Streptophyta</taxon>
        <taxon>Embryophyta</taxon>
        <taxon>Tracheophyta</taxon>
        <taxon>Spermatophyta</taxon>
        <taxon>Magnoliopsida</taxon>
        <taxon>Liliopsida</taxon>
        <taxon>Poales</taxon>
        <taxon>Poaceae</taxon>
        <taxon>PACMAD clade</taxon>
        <taxon>Panicoideae</taxon>
        <taxon>Andropogonodae</taxon>
        <taxon>Paspaleae</taxon>
        <taxon>Paspalinae</taxon>
        <taxon>Paspalum</taxon>
    </lineage>
</organism>
<dbReference type="EMBL" id="CP144745">
    <property type="protein sequence ID" value="WVZ53452.1"/>
    <property type="molecule type" value="Genomic_DNA"/>
</dbReference>
<evidence type="ECO:0000313" key="2">
    <source>
        <dbReference type="Proteomes" id="UP001341281"/>
    </source>
</evidence>
<keyword evidence="2" id="KW-1185">Reference proteome</keyword>
<reference evidence="1 2" key="1">
    <citation type="submission" date="2024-02" db="EMBL/GenBank/DDBJ databases">
        <title>High-quality chromosome-scale genome assembly of Pensacola bahiagrass (Paspalum notatum Flugge var. saurae).</title>
        <authorList>
            <person name="Vega J.M."/>
            <person name="Podio M."/>
            <person name="Orjuela J."/>
            <person name="Siena L.A."/>
            <person name="Pessino S.C."/>
            <person name="Combes M.C."/>
            <person name="Mariac C."/>
            <person name="Albertini E."/>
            <person name="Pupilli F."/>
            <person name="Ortiz J.P.A."/>
            <person name="Leblanc O."/>
        </authorList>
    </citation>
    <scope>NUCLEOTIDE SEQUENCE [LARGE SCALE GENOMIC DNA]</scope>
    <source>
        <strain evidence="1">R1</strain>
        <tissue evidence="1">Leaf</tissue>
    </source>
</reference>
<dbReference type="AlphaFoldDB" id="A0AAQ3PUZ3"/>
<evidence type="ECO:0000313" key="1">
    <source>
        <dbReference type="EMBL" id="WVZ53452.1"/>
    </source>
</evidence>
<name>A0AAQ3PUZ3_PASNO</name>
<dbReference type="Proteomes" id="UP001341281">
    <property type="component" value="Chromosome 01"/>
</dbReference>
<gene>
    <name evidence="1" type="ORF">U9M48_004392</name>
</gene>
<accession>A0AAQ3PUZ3</accession>
<feature type="non-terminal residue" evidence="1">
    <location>
        <position position="110"/>
    </location>
</feature>
<protein>
    <submittedName>
        <fullName evidence="1">Uncharacterized protein</fullName>
    </submittedName>
</protein>